<evidence type="ECO:0000256" key="6">
    <source>
        <dbReference type="ARBA" id="ARBA00023136"/>
    </source>
</evidence>
<proteinExistence type="inferred from homology"/>
<dbReference type="Gene3D" id="3.30.240.20">
    <property type="entry name" value="bsu07140 like domains"/>
    <property type="match status" value="2"/>
</dbReference>
<feature type="transmembrane region" description="Helical" evidence="7">
    <location>
        <begin position="58"/>
        <end position="75"/>
    </location>
</feature>
<dbReference type="OrthoDB" id="9778331at2"/>
<dbReference type="Proteomes" id="UP000558113">
    <property type="component" value="Unassembled WGS sequence"/>
</dbReference>
<keyword evidence="5 7" id="KW-1133">Transmembrane helix</keyword>
<evidence type="ECO:0000256" key="5">
    <source>
        <dbReference type="ARBA" id="ARBA00022989"/>
    </source>
</evidence>
<keyword evidence="6 7" id="KW-0472">Membrane</keyword>
<comment type="subcellular location">
    <subcellularLocation>
        <location evidence="1">Cell membrane</location>
        <topology evidence="1">Multi-pass membrane protein</topology>
    </subcellularLocation>
</comment>
<evidence type="ECO:0000256" key="7">
    <source>
        <dbReference type="SAM" id="Phobius"/>
    </source>
</evidence>
<accession>A0A7X4YMR4</accession>
<dbReference type="GO" id="GO:0005886">
    <property type="term" value="C:plasma membrane"/>
    <property type="evidence" value="ECO:0007669"/>
    <property type="project" value="UniProtKB-SubCell"/>
</dbReference>
<comment type="similarity">
    <text evidence="2">Belongs to the UPF0702 family.</text>
</comment>
<protein>
    <submittedName>
        <fullName evidence="10">DUF421 domain-containing protein</fullName>
    </submittedName>
</protein>
<sequence>MDYTMITVKLVTGFFGLWIMTKLLGKKEISQLTPFDFVSSLMLSELVGNTIYDRQIHFMMLVYSLVLWMVLSLLLEKVVQLLPWLSVPLSGRPDIVIRHGMIDMRAMKRNRLDMHQIGMLLREQGVFSVQDVAYAVFETNGSLSVMKRTSEDIPAKSPMDDKQNPGNSVGLPRIVIEQGYVQRDELRELGRSEEWLVSQLQEQGVARIKDVFYAEWTEGVGLHVQLK</sequence>
<dbReference type="Pfam" id="PF04239">
    <property type="entry name" value="DUF421"/>
    <property type="match status" value="1"/>
</dbReference>
<evidence type="ECO:0000259" key="9">
    <source>
        <dbReference type="Pfam" id="PF20730"/>
    </source>
</evidence>
<organism evidence="10 11">
    <name type="scientific">Paenibacillus sacheonensis</name>
    <dbReference type="NCBI Taxonomy" id="742054"/>
    <lineage>
        <taxon>Bacteria</taxon>
        <taxon>Bacillati</taxon>
        <taxon>Bacillota</taxon>
        <taxon>Bacilli</taxon>
        <taxon>Bacillales</taxon>
        <taxon>Paenibacillaceae</taxon>
        <taxon>Paenibacillus</taxon>
    </lineage>
</organism>
<dbReference type="RefSeq" id="WP_161694945.1">
    <property type="nucleotide sequence ID" value="NZ_JAAAMU010000002.1"/>
</dbReference>
<evidence type="ECO:0000256" key="1">
    <source>
        <dbReference type="ARBA" id="ARBA00004651"/>
    </source>
</evidence>
<evidence type="ECO:0000256" key="3">
    <source>
        <dbReference type="ARBA" id="ARBA00022475"/>
    </source>
</evidence>
<dbReference type="InterPro" id="IPR007353">
    <property type="entry name" value="DUF421"/>
</dbReference>
<keyword evidence="11" id="KW-1185">Reference proteome</keyword>
<dbReference type="AlphaFoldDB" id="A0A7X4YMR4"/>
<evidence type="ECO:0000313" key="10">
    <source>
        <dbReference type="EMBL" id="NBC68289.1"/>
    </source>
</evidence>
<name>A0A7X4YMR4_9BACL</name>
<evidence type="ECO:0000256" key="4">
    <source>
        <dbReference type="ARBA" id="ARBA00022692"/>
    </source>
</evidence>
<dbReference type="InterPro" id="IPR048454">
    <property type="entry name" value="YetF_N"/>
</dbReference>
<keyword evidence="4 7" id="KW-0812">Transmembrane</keyword>
<dbReference type="EMBL" id="JAAAMU010000002">
    <property type="protein sequence ID" value="NBC68289.1"/>
    <property type="molecule type" value="Genomic_DNA"/>
</dbReference>
<dbReference type="PANTHER" id="PTHR34582">
    <property type="entry name" value="UPF0702 TRANSMEMBRANE PROTEIN YCAP"/>
    <property type="match status" value="1"/>
</dbReference>
<evidence type="ECO:0000259" key="8">
    <source>
        <dbReference type="Pfam" id="PF04239"/>
    </source>
</evidence>
<dbReference type="PANTHER" id="PTHR34582:SF5">
    <property type="entry name" value="UPF0702 TRANSMEMBRANE PROTEIN YETF"/>
    <property type="match status" value="1"/>
</dbReference>
<evidence type="ECO:0000313" key="11">
    <source>
        <dbReference type="Proteomes" id="UP000558113"/>
    </source>
</evidence>
<gene>
    <name evidence="10" type="ORF">GT003_04655</name>
</gene>
<reference evidence="10 11" key="1">
    <citation type="submission" date="2020-01" db="EMBL/GenBank/DDBJ databases">
        <title>Paenibacillus soybeanensis sp. nov. isolated from the nodules of soybean (Glycine max(L.) Merr).</title>
        <authorList>
            <person name="Wang H."/>
        </authorList>
    </citation>
    <scope>NUCLEOTIDE SEQUENCE [LARGE SCALE GENOMIC DNA]</scope>
    <source>
        <strain evidence="10 11">DSM 23054</strain>
    </source>
</reference>
<feature type="domain" description="YetF C-terminal" evidence="8">
    <location>
        <begin position="89"/>
        <end position="217"/>
    </location>
</feature>
<comment type="caution">
    <text evidence="10">The sequence shown here is derived from an EMBL/GenBank/DDBJ whole genome shotgun (WGS) entry which is preliminary data.</text>
</comment>
<dbReference type="InterPro" id="IPR023090">
    <property type="entry name" value="UPF0702_alpha/beta_dom_sf"/>
</dbReference>
<dbReference type="Pfam" id="PF20730">
    <property type="entry name" value="YetF_N"/>
    <property type="match status" value="1"/>
</dbReference>
<evidence type="ECO:0000256" key="2">
    <source>
        <dbReference type="ARBA" id="ARBA00006448"/>
    </source>
</evidence>
<feature type="domain" description="YetF-like N-terminal transmembrane" evidence="9">
    <location>
        <begin position="3"/>
        <end position="77"/>
    </location>
</feature>
<keyword evidence="3" id="KW-1003">Cell membrane</keyword>